<sequence length="467" mass="54761">MNMNNVKVNETHMCVLRKVENENRVKVDYVELKFKHQDQLEELKRMADNDNRSVLDMQDYVKGSALRRLSQDFDFCSCLSDSYQWIPCMQPVSFADYQKEIDEYDERGDKAGKEAYARDQRQKYYNRIAYRVLPAMLEDLSNDLYKDPSVLAYSHRRVGWASPAFKLNDDIKVVYLTNFGYGSSSYFFLQIYYKGIGILPYSQWIHYRKACASDIIRYTRRYHLDNQEWMKTMSFTADIYNSAVSDPASFAEKNILNEVEEMVSGLENIQSATSYRAQESFFNPNTIIITGDDMVRFKGEKISGALGFLDQLQTLAPITDKVGFYIKRIMNCNFAVVAELEKAISSKKKYLETILASIEKEQPKWDELSSPNSEYNKMRDEMRDAIAEEEEFKEKSWSTISDERDKRFAKEHPEYAAFKTKYDAEYNVYYDLCAKRDKAQSFIEEVQLYLDNIEEHKNYMVENNIAA</sequence>
<evidence type="ECO:0000313" key="2">
    <source>
        <dbReference type="Proteomes" id="UP000198779"/>
    </source>
</evidence>
<dbReference type="EMBL" id="FNCQ01000007">
    <property type="protein sequence ID" value="SDG68795.1"/>
    <property type="molecule type" value="Genomic_DNA"/>
</dbReference>
<reference evidence="2" key="1">
    <citation type="submission" date="2016-10" db="EMBL/GenBank/DDBJ databases">
        <authorList>
            <person name="Varghese N."/>
            <person name="Submissions S."/>
        </authorList>
    </citation>
    <scope>NUCLEOTIDE SEQUENCE [LARGE SCALE GENOMIC DNA]</scope>
    <source>
        <strain evidence="2">BP1-148</strain>
    </source>
</reference>
<proteinExistence type="predicted"/>
<name>A0A1G7W9Z2_9BACT</name>
<dbReference type="STRING" id="645274.SAMN04487901_107110"/>
<dbReference type="Proteomes" id="UP000198779">
    <property type="component" value="Unassembled WGS sequence"/>
</dbReference>
<dbReference type="AlphaFoldDB" id="A0A1G7W9Z2"/>
<organism evidence="1 2">
    <name type="scientific">Prevotella communis</name>
    <dbReference type="NCBI Taxonomy" id="2913614"/>
    <lineage>
        <taxon>Bacteria</taxon>
        <taxon>Pseudomonadati</taxon>
        <taxon>Bacteroidota</taxon>
        <taxon>Bacteroidia</taxon>
        <taxon>Bacteroidales</taxon>
        <taxon>Prevotellaceae</taxon>
        <taxon>Prevotella</taxon>
    </lineage>
</organism>
<evidence type="ECO:0000313" key="1">
    <source>
        <dbReference type="EMBL" id="SDG68795.1"/>
    </source>
</evidence>
<accession>A0A1G7W9Z2</accession>
<keyword evidence="2" id="KW-1185">Reference proteome</keyword>
<gene>
    <name evidence="1" type="ORF">SAMN04487901_107110</name>
</gene>
<protein>
    <submittedName>
        <fullName evidence="1">Uncharacterized protein</fullName>
    </submittedName>
</protein>